<dbReference type="PANTHER" id="PTHR16943:SF8">
    <property type="entry name" value="2-METHYLCITRATE DEHYDRATASE"/>
    <property type="match status" value="1"/>
</dbReference>
<feature type="domain" description="MmgE/PrpD N-terminal" evidence="2">
    <location>
        <begin position="17"/>
        <end position="265"/>
    </location>
</feature>
<dbReference type="EMBL" id="JAWDJX010000100">
    <property type="protein sequence ID" value="KAK3046312.1"/>
    <property type="molecule type" value="Genomic_DNA"/>
</dbReference>
<evidence type="ECO:0008006" key="6">
    <source>
        <dbReference type="Google" id="ProtNLM"/>
    </source>
</evidence>
<reference evidence="4" key="1">
    <citation type="submission" date="2023-04" db="EMBL/GenBank/DDBJ databases">
        <title>Black Yeasts Isolated from many extreme environments.</title>
        <authorList>
            <person name="Coleine C."/>
            <person name="Stajich J.E."/>
            <person name="Selbmann L."/>
        </authorList>
    </citation>
    <scope>NUCLEOTIDE SEQUENCE</scope>
    <source>
        <strain evidence="4">CCFEE 5312</strain>
    </source>
</reference>
<comment type="similarity">
    <text evidence="1">Belongs to the PrpD family.</text>
</comment>
<feature type="domain" description="MmgE/PrpD C-terminal" evidence="3">
    <location>
        <begin position="290"/>
        <end position="466"/>
    </location>
</feature>
<dbReference type="AlphaFoldDB" id="A0AAJ0G702"/>
<sequence>MSNTDTAPSNPDGITGKLTQWIADTLYSSIPTDVVERAKYLILDGIACGLVAAHLPWSETAAKAVFKMEPEGQCSIIGWQDKKLSPLAATILNSTFVQGFELDDYHSRAPLHSNSLLLPALLAAVESPGEVHKFSGEDFLRAYVVGCEVGPRVGLALHGADLLSRGWHSGALQGPSASCAAVSSLLRLPPAQVESALGIACTQAGGLMSAQFGSMAKRMQHGFAARNGLFAALIAKEGYTGIKEVYETPYGGFLSCFSQGTNFEPKNLPDELISGLGERWELHRIRVKLHAAMAALDGTIDCVAKLQEAHPDVFKNDKLDNIDKIVTQHSKAAYEHGGWIAPADNPLSSTAAQMSIQYAAAVQLLDREVLMAQYGAKKLNRPEIRTLMAKVQPEHNASSDSKSDLGFKTIVTVHFRDSEKTLEQSVAGPKGVTPPASNEDIVEKWRSLVRGVIEDDRRDEIEAKVLTLDKGKDVTELIQLLQADVKCPIDI</sequence>
<accession>A0AAJ0G702</accession>
<organism evidence="4 5">
    <name type="scientific">Extremus antarcticus</name>
    <dbReference type="NCBI Taxonomy" id="702011"/>
    <lineage>
        <taxon>Eukaryota</taxon>
        <taxon>Fungi</taxon>
        <taxon>Dikarya</taxon>
        <taxon>Ascomycota</taxon>
        <taxon>Pezizomycotina</taxon>
        <taxon>Dothideomycetes</taxon>
        <taxon>Dothideomycetidae</taxon>
        <taxon>Mycosphaerellales</taxon>
        <taxon>Extremaceae</taxon>
        <taxon>Extremus</taxon>
    </lineage>
</organism>
<dbReference type="InterPro" id="IPR042183">
    <property type="entry name" value="MmgE/PrpD_sf_1"/>
</dbReference>
<protein>
    <recommendedName>
        <fullName evidence="6">Cis-aconitate decarboxylase</fullName>
    </recommendedName>
</protein>
<dbReference type="Pfam" id="PF03972">
    <property type="entry name" value="MmgE_PrpD_N"/>
    <property type="match status" value="1"/>
</dbReference>
<gene>
    <name evidence="4" type="ORF">LTR09_012185</name>
</gene>
<dbReference type="InterPro" id="IPR036148">
    <property type="entry name" value="MmgE/PrpD_sf"/>
</dbReference>
<dbReference type="InterPro" id="IPR045336">
    <property type="entry name" value="MmgE_PrpD_N"/>
</dbReference>
<dbReference type="InterPro" id="IPR005656">
    <property type="entry name" value="MmgE_PrpD"/>
</dbReference>
<evidence type="ECO:0000256" key="1">
    <source>
        <dbReference type="ARBA" id="ARBA00006174"/>
    </source>
</evidence>
<comment type="caution">
    <text evidence="4">The sequence shown here is derived from an EMBL/GenBank/DDBJ whole genome shotgun (WGS) entry which is preliminary data.</text>
</comment>
<dbReference type="PANTHER" id="PTHR16943">
    <property type="entry name" value="2-METHYLCITRATE DEHYDRATASE-RELATED"/>
    <property type="match status" value="1"/>
</dbReference>
<evidence type="ECO:0000259" key="2">
    <source>
        <dbReference type="Pfam" id="PF03972"/>
    </source>
</evidence>
<proteinExistence type="inferred from homology"/>
<dbReference type="InterPro" id="IPR045337">
    <property type="entry name" value="MmgE_PrpD_C"/>
</dbReference>
<dbReference type="SUPFAM" id="SSF103378">
    <property type="entry name" value="2-methylcitrate dehydratase PrpD"/>
    <property type="match status" value="1"/>
</dbReference>
<evidence type="ECO:0000259" key="3">
    <source>
        <dbReference type="Pfam" id="PF19305"/>
    </source>
</evidence>
<keyword evidence="5" id="KW-1185">Reference proteome</keyword>
<dbReference type="Gene3D" id="1.10.4100.10">
    <property type="entry name" value="2-methylcitrate dehydratase PrpD"/>
    <property type="match status" value="1"/>
</dbReference>
<name>A0AAJ0G702_9PEZI</name>
<dbReference type="Pfam" id="PF19305">
    <property type="entry name" value="MmgE_PrpD_C"/>
    <property type="match status" value="1"/>
</dbReference>
<evidence type="ECO:0000313" key="5">
    <source>
        <dbReference type="Proteomes" id="UP001271007"/>
    </source>
</evidence>
<dbReference type="Proteomes" id="UP001271007">
    <property type="component" value="Unassembled WGS sequence"/>
</dbReference>
<dbReference type="GO" id="GO:0016829">
    <property type="term" value="F:lyase activity"/>
    <property type="evidence" value="ECO:0007669"/>
    <property type="project" value="InterPro"/>
</dbReference>
<evidence type="ECO:0000313" key="4">
    <source>
        <dbReference type="EMBL" id="KAK3046312.1"/>
    </source>
</evidence>